<feature type="domain" description="ABC transmembrane type-1" evidence="8">
    <location>
        <begin position="110"/>
        <end position="319"/>
    </location>
</feature>
<dbReference type="InterPro" id="IPR045621">
    <property type="entry name" value="BPD_transp_1_N"/>
</dbReference>
<feature type="transmembrane region" description="Helical" evidence="7">
    <location>
        <begin position="249"/>
        <end position="272"/>
    </location>
</feature>
<feature type="transmembrane region" description="Helical" evidence="7">
    <location>
        <begin position="192"/>
        <end position="212"/>
    </location>
</feature>
<reference evidence="9 10" key="1">
    <citation type="submission" date="2019-07" db="EMBL/GenBank/DDBJ databases">
        <title>Cryptosporangium phraense sp. nov., isolated from plant litter.</title>
        <authorList>
            <person name="Suriyachadkun C."/>
        </authorList>
    </citation>
    <scope>NUCLEOTIDE SEQUENCE [LARGE SCALE GENOMIC DNA]</scope>
    <source>
        <strain evidence="9 10">A-T 5661</strain>
    </source>
</reference>
<dbReference type="Pfam" id="PF19300">
    <property type="entry name" value="BPD_transp_1_N"/>
    <property type="match status" value="1"/>
</dbReference>
<feature type="transmembrane region" description="Helical" evidence="7">
    <location>
        <begin position="292"/>
        <end position="319"/>
    </location>
</feature>
<feature type="transmembrane region" description="Helical" evidence="7">
    <location>
        <begin position="114"/>
        <end position="137"/>
    </location>
</feature>
<organism evidence="9 10">
    <name type="scientific">Cryptosporangium phraense</name>
    <dbReference type="NCBI Taxonomy" id="2593070"/>
    <lineage>
        <taxon>Bacteria</taxon>
        <taxon>Bacillati</taxon>
        <taxon>Actinomycetota</taxon>
        <taxon>Actinomycetes</taxon>
        <taxon>Cryptosporangiales</taxon>
        <taxon>Cryptosporangiaceae</taxon>
        <taxon>Cryptosporangium</taxon>
    </lineage>
</organism>
<evidence type="ECO:0000256" key="5">
    <source>
        <dbReference type="ARBA" id="ARBA00022989"/>
    </source>
</evidence>
<dbReference type="PANTHER" id="PTHR43163:SF6">
    <property type="entry name" value="DIPEPTIDE TRANSPORT SYSTEM PERMEASE PROTEIN DPPB-RELATED"/>
    <property type="match status" value="1"/>
</dbReference>
<keyword evidence="2 7" id="KW-0813">Transport</keyword>
<dbReference type="CDD" id="cd06261">
    <property type="entry name" value="TM_PBP2"/>
    <property type="match status" value="1"/>
</dbReference>
<dbReference type="SUPFAM" id="SSF161098">
    <property type="entry name" value="MetI-like"/>
    <property type="match status" value="1"/>
</dbReference>
<name>A0A545AZ47_9ACTN</name>
<dbReference type="GO" id="GO:0071916">
    <property type="term" value="F:dipeptide transmembrane transporter activity"/>
    <property type="evidence" value="ECO:0007669"/>
    <property type="project" value="TreeGrafter"/>
</dbReference>
<evidence type="ECO:0000313" key="9">
    <source>
        <dbReference type="EMBL" id="TQS46612.1"/>
    </source>
</evidence>
<dbReference type="Pfam" id="PF00528">
    <property type="entry name" value="BPD_transp_1"/>
    <property type="match status" value="1"/>
</dbReference>
<dbReference type="PROSITE" id="PS50928">
    <property type="entry name" value="ABC_TM1"/>
    <property type="match status" value="1"/>
</dbReference>
<evidence type="ECO:0000256" key="7">
    <source>
        <dbReference type="RuleBase" id="RU363032"/>
    </source>
</evidence>
<keyword evidence="5 7" id="KW-1133">Transmembrane helix</keyword>
<evidence type="ECO:0000313" key="10">
    <source>
        <dbReference type="Proteomes" id="UP000317982"/>
    </source>
</evidence>
<accession>A0A545AZ47</accession>
<evidence type="ECO:0000256" key="1">
    <source>
        <dbReference type="ARBA" id="ARBA00004651"/>
    </source>
</evidence>
<dbReference type="AlphaFoldDB" id="A0A545AZ47"/>
<keyword evidence="10" id="KW-1185">Reference proteome</keyword>
<evidence type="ECO:0000256" key="3">
    <source>
        <dbReference type="ARBA" id="ARBA00022475"/>
    </source>
</evidence>
<sequence>MARFILRRGSLALLTLFGVSVLTFAMFFAVPTSPAELQCGRDCRPAQVANIEKQLGLDRPIYVQYGEYMKGIVAGRTIGSGDTAIDCPAPCLGWSFRSSEAVTSIVGRALPVTVSIVVGGAVLWALLGVTLGFISALRRGTWIDRSAIGFSLAGASLQIYFVGLLLQVFFVYTLKWLPTPSYTSPFDNVGDWFVGMILPWTTLAFLNSAIYARLTRAQMLETLSEDFVRTARAKGLPSRQVYLRHALRAGITPIVTIFGLDLGVSLGGAVITENVFGMPGLGFVAADAARQLNLPVVMATVLLAAFFIILTNVIVDWLYAYIDPRVRLG</sequence>
<keyword evidence="4 7" id="KW-0812">Transmembrane</keyword>
<gene>
    <name evidence="9" type="ORF">FL583_04325</name>
</gene>
<dbReference type="Proteomes" id="UP000317982">
    <property type="component" value="Unassembled WGS sequence"/>
</dbReference>
<dbReference type="PANTHER" id="PTHR43163">
    <property type="entry name" value="DIPEPTIDE TRANSPORT SYSTEM PERMEASE PROTEIN DPPB-RELATED"/>
    <property type="match status" value="1"/>
</dbReference>
<evidence type="ECO:0000256" key="2">
    <source>
        <dbReference type="ARBA" id="ARBA00022448"/>
    </source>
</evidence>
<dbReference type="EMBL" id="VIRS01000002">
    <property type="protein sequence ID" value="TQS46612.1"/>
    <property type="molecule type" value="Genomic_DNA"/>
</dbReference>
<protein>
    <submittedName>
        <fullName evidence="9">ABC transporter permease</fullName>
    </submittedName>
</protein>
<comment type="caution">
    <text evidence="9">The sequence shown here is derived from an EMBL/GenBank/DDBJ whole genome shotgun (WGS) entry which is preliminary data.</text>
</comment>
<keyword evidence="3" id="KW-1003">Cell membrane</keyword>
<evidence type="ECO:0000256" key="4">
    <source>
        <dbReference type="ARBA" id="ARBA00022692"/>
    </source>
</evidence>
<dbReference type="InterPro" id="IPR035906">
    <property type="entry name" value="MetI-like_sf"/>
</dbReference>
<dbReference type="InterPro" id="IPR000515">
    <property type="entry name" value="MetI-like"/>
</dbReference>
<comment type="subcellular location">
    <subcellularLocation>
        <location evidence="1 7">Cell membrane</location>
        <topology evidence="1 7">Multi-pass membrane protein</topology>
    </subcellularLocation>
</comment>
<comment type="similarity">
    <text evidence="7">Belongs to the binding-protein-dependent transport system permease family.</text>
</comment>
<dbReference type="GO" id="GO:0005886">
    <property type="term" value="C:plasma membrane"/>
    <property type="evidence" value="ECO:0007669"/>
    <property type="project" value="UniProtKB-SubCell"/>
</dbReference>
<dbReference type="RefSeq" id="WP_142703131.1">
    <property type="nucleotide sequence ID" value="NZ_VIRS01000002.1"/>
</dbReference>
<dbReference type="InParanoid" id="A0A545AZ47"/>
<proteinExistence type="inferred from homology"/>
<feature type="transmembrane region" description="Helical" evidence="7">
    <location>
        <begin position="149"/>
        <end position="172"/>
    </location>
</feature>
<keyword evidence="6 7" id="KW-0472">Membrane</keyword>
<evidence type="ECO:0000259" key="8">
    <source>
        <dbReference type="PROSITE" id="PS50928"/>
    </source>
</evidence>
<dbReference type="Gene3D" id="1.10.3720.10">
    <property type="entry name" value="MetI-like"/>
    <property type="match status" value="1"/>
</dbReference>
<evidence type="ECO:0000256" key="6">
    <source>
        <dbReference type="ARBA" id="ARBA00023136"/>
    </source>
</evidence>
<dbReference type="OrthoDB" id="9809425at2"/>